<evidence type="ECO:0000259" key="12">
    <source>
        <dbReference type="Pfam" id="PF00593"/>
    </source>
</evidence>
<evidence type="ECO:0000256" key="8">
    <source>
        <dbReference type="ARBA" id="ARBA00023170"/>
    </source>
</evidence>
<dbReference type="EMBL" id="FP565814">
    <property type="protein sequence ID" value="CBH23389.1"/>
    <property type="molecule type" value="Genomic_DNA"/>
</dbReference>
<dbReference type="InterPro" id="IPR012910">
    <property type="entry name" value="Plug_dom"/>
</dbReference>
<evidence type="ECO:0000256" key="3">
    <source>
        <dbReference type="ARBA" id="ARBA00022452"/>
    </source>
</evidence>
<keyword evidence="5" id="KW-0732">Signal</keyword>
<evidence type="ECO:0000313" key="15">
    <source>
        <dbReference type="Proteomes" id="UP000000933"/>
    </source>
</evidence>
<evidence type="ECO:0000256" key="4">
    <source>
        <dbReference type="ARBA" id="ARBA00022692"/>
    </source>
</evidence>
<dbReference type="InterPro" id="IPR000531">
    <property type="entry name" value="Beta-barrel_TonB"/>
</dbReference>
<dbReference type="Gene3D" id="2.40.170.20">
    <property type="entry name" value="TonB-dependent receptor, beta-barrel domain"/>
    <property type="match status" value="1"/>
</dbReference>
<dbReference type="Gene3D" id="2.170.130.10">
    <property type="entry name" value="TonB-dependent receptor, plug domain"/>
    <property type="match status" value="1"/>
</dbReference>
<gene>
    <name evidence="14" type="primary">cirA</name>
    <name evidence="14" type="ordered locus">SRM_00468</name>
</gene>
<evidence type="ECO:0000256" key="9">
    <source>
        <dbReference type="ARBA" id="ARBA00023237"/>
    </source>
</evidence>
<comment type="similarity">
    <text evidence="10 11">Belongs to the TonB-dependent receptor family.</text>
</comment>
<evidence type="ECO:0000256" key="7">
    <source>
        <dbReference type="ARBA" id="ARBA00023136"/>
    </source>
</evidence>
<dbReference type="SUPFAM" id="SSF49452">
    <property type="entry name" value="Starch-binding domain-like"/>
    <property type="match status" value="1"/>
</dbReference>
<keyword evidence="3 10" id="KW-1134">Transmembrane beta strand</keyword>
<dbReference type="InterPro" id="IPR036942">
    <property type="entry name" value="Beta-barrel_TonB_sf"/>
</dbReference>
<keyword evidence="9 10" id="KW-0998">Cell outer membrane</keyword>
<dbReference type="Pfam" id="PF00593">
    <property type="entry name" value="TonB_dep_Rec_b-barrel"/>
    <property type="match status" value="1"/>
</dbReference>
<reference evidence="14 15" key="1">
    <citation type="journal article" date="2010" name="ISME J.">
        <title>Fine-scale evolution: genomic, phenotypic and ecological differentiation in two coexisting Salinibacter ruber strains.</title>
        <authorList>
            <person name="Pena A."/>
            <person name="Teeling H."/>
            <person name="Huerta-Cepas J."/>
            <person name="Santos F."/>
            <person name="Yarza P."/>
            <person name="Brito-Echeverria J."/>
            <person name="Lucio M."/>
            <person name="Schmitt-Kopplin P."/>
            <person name="Meseguer I."/>
            <person name="Schenowitz C."/>
            <person name="Dossat C."/>
            <person name="Barbe V."/>
            <person name="Dopazo J."/>
            <person name="Rossello-Mora R."/>
            <person name="Schuler M."/>
            <person name="Glockner F.O."/>
            <person name="Amann R."/>
            <person name="Gabaldon T."/>
            <person name="Anton J."/>
        </authorList>
    </citation>
    <scope>NUCLEOTIDE SEQUENCE [LARGE SCALE GENOMIC DNA]</scope>
    <source>
        <strain evidence="14 15">M8</strain>
    </source>
</reference>
<evidence type="ECO:0000256" key="11">
    <source>
        <dbReference type="RuleBase" id="RU003357"/>
    </source>
</evidence>
<feature type="domain" description="TonB-dependent receptor-like beta-barrel" evidence="12">
    <location>
        <begin position="319"/>
        <end position="731"/>
    </location>
</feature>
<evidence type="ECO:0000313" key="14">
    <source>
        <dbReference type="EMBL" id="CBH23389.1"/>
    </source>
</evidence>
<proteinExistence type="inferred from homology"/>
<organism evidence="14 15">
    <name type="scientific">Salinibacter ruber (strain M8)</name>
    <dbReference type="NCBI Taxonomy" id="761659"/>
    <lineage>
        <taxon>Bacteria</taxon>
        <taxon>Pseudomonadati</taxon>
        <taxon>Rhodothermota</taxon>
        <taxon>Rhodothermia</taxon>
        <taxon>Rhodothermales</taxon>
        <taxon>Salinibacteraceae</taxon>
        <taxon>Salinibacter</taxon>
    </lineage>
</organism>
<keyword evidence="7 10" id="KW-0472">Membrane</keyword>
<feature type="domain" description="TonB-dependent receptor plug" evidence="13">
    <location>
        <begin position="143"/>
        <end position="251"/>
    </location>
</feature>
<dbReference type="Pfam" id="PF07715">
    <property type="entry name" value="Plug"/>
    <property type="match status" value="1"/>
</dbReference>
<accession>D5H5T4</accession>
<dbReference type="HOGENOM" id="CLU_015276_0_0_10"/>
<protein>
    <submittedName>
        <fullName evidence="14">TonB-dependent receptor</fullName>
    </submittedName>
</protein>
<dbReference type="SUPFAM" id="SSF56935">
    <property type="entry name" value="Porins"/>
    <property type="match status" value="1"/>
</dbReference>
<evidence type="ECO:0000256" key="1">
    <source>
        <dbReference type="ARBA" id="ARBA00004571"/>
    </source>
</evidence>
<dbReference type="InterPro" id="IPR039426">
    <property type="entry name" value="TonB-dep_rcpt-like"/>
</dbReference>
<dbReference type="GO" id="GO:0015344">
    <property type="term" value="F:siderophore uptake transmembrane transporter activity"/>
    <property type="evidence" value="ECO:0007669"/>
    <property type="project" value="TreeGrafter"/>
</dbReference>
<dbReference type="Pfam" id="PF13620">
    <property type="entry name" value="CarboxypepD_reg"/>
    <property type="match status" value="1"/>
</dbReference>
<dbReference type="AlphaFoldDB" id="D5H5T4"/>
<dbReference type="InterPro" id="IPR037066">
    <property type="entry name" value="Plug_dom_sf"/>
</dbReference>
<dbReference type="PANTHER" id="PTHR30069">
    <property type="entry name" value="TONB-DEPENDENT OUTER MEMBRANE RECEPTOR"/>
    <property type="match status" value="1"/>
</dbReference>
<dbReference type="GO" id="GO:0030246">
    <property type="term" value="F:carbohydrate binding"/>
    <property type="evidence" value="ECO:0007669"/>
    <property type="project" value="InterPro"/>
</dbReference>
<dbReference type="GO" id="GO:0044718">
    <property type="term" value="P:siderophore transmembrane transport"/>
    <property type="evidence" value="ECO:0007669"/>
    <property type="project" value="TreeGrafter"/>
</dbReference>
<dbReference type="PROSITE" id="PS52016">
    <property type="entry name" value="TONB_DEPENDENT_REC_3"/>
    <property type="match status" value="1"/>
</dbReference>
<dbReference type="Gene3D" id="2.60.40.1120">
    <property type="entry name" value="Carboxypeptidase-like, regulatory domain"/>
    <property type="match status" value="1"/>
</dbReference>
<evidence type="ECO:0000259" key="13">
    <source>
        <dbReference type="Pfam" id="PF07715"/>
    </source>
</evidence>
<keyword evidence="2 10" id="KW-0813">Transport</keyword>
<evidence type="ECO:0000256" key="5">
    <source>
        <dbReference type="ARBA" id="ARBA00022729"/>
    </source>
</evidence>
<keyword evidence="6 11" id="KW-0798">TonB box</keyword>
<evidence type="ECO:0000256" key="2">
    <source>
        <dbReference type="ARBA" id="ARBA00022448"/>
    </source>
</evidence>
<evidence type="ECO:0000256" key="6">
    <source>
        <dbReference type="ARBA" id="ARBA00023077"/>
    </source>
</evidence>
<dbReference type="Proteomes" id="UP000000933">
    <property type="component" value="Chromosome"/>
</dbReference>
<evidence type="ECO:0000256" key="10">
    <source>
        <dbReference type="PROSITE-ProRule" id="PRU01360"/>
    </source>
</evidence>
<dbReference type="GO" id="GO:0009279">
    <property type="term" value="C:cell outer membrane"/>
    <property type="evidence" value="ECO:0007669"/>
    <property type="project" value="UniProtKB-SubCell"/>
</dbReference>
<keyword evidence="8 14" id="KW-0675">Receptor</keyword>
<dbReference type="KEGG" id="srm:SRM_00468"/>
<sequence length="760" mass="81157">MVAGCSKLLRGRRACGWRIVAGIVLLGLVPLGAMAQGTGAVTGTVVDAADGAPLVGATVRLRAAAAPTVVQRGVTGETGTYQLDRIRPGRYVLEVTSLGYQRRHVHVTMEVGESRSVDVELRRDAFGLETIVEAPSRTRQRLLEAPASTTVLEPARIRREATTSSVEALRTAEGVDVAQTGIDRREVALRGFNSAVSAGPHVRTDHREARAPALGLNLYSVMPNTTLDLDRIEAVQGPAGALYGTGVDGGVLHFVTRDPFRDPGTSFALSGGSRRYLNAQFRQAGVLGGAVGYKFTGQWGRADEWGLDPENARDVAELGRYRVYEDPESPALEGRNFVVRDVDGDGSAEAQLRREDRYRRYNVNGLLRYRFDRTTSLSLRGGYASLTSPLQSPIGTLQASNLGYTYGQLRLDAGDLSAQVGLDRNLSGDGTYLYRTGNAITDEGTRVDGRMQYAFGVDRLNTEVLVGSALDVTRLQSVPGGTTPDEEAFSTFGTYLQTITPLAPSVSLTLAGRADYLSVREEVQFSPRAALVYTPAPKHALRVSYNRTASVSSASPLLQLAPEVSAPPRATVTQTLEVGYKGQVADRLRIGVDGYYETRDDVFVPVGIPVEYQNGGTISYGGFDVSTELRASDALTLFGTTSVVSDDSFEGGAGRGDIALNAPAFKGKGGVDCGLPYGTTIGATVHHVDDFPVRFGPYTGTVDAYTLLDVRLRSSLPAVPGGSVNVTAQNVLGNAHREFVGSPALGRMVVARLTYELPSP</sequence>
<comment type="subcellular location">
    <subcellularLocation>
        <location evidence="1 10">Cell outer membrane</location>
        <topology evidence="1 10">Multi-pass membrane protein</topology>
    </subcellularLocation>
</comment>
<name>D5H5T4_SALRM</name>
<dbReference type="InterPro" id="IPR013784">
    <property type="entry name" value="Carb-bd-like_fold"/>
</dbReference>
<keyword evidence="4 10" id="KW-0812">Transmembrane</keyword>
<dbReference type="PANTHER" id="PTHR30069:SF29">
    <property type="entry name" value="HEMOGLOBIN AND HEMOGLOBIN-HAPTOGLOBIN-BINDING PROTEIN 1-RELATED"/>
    <property type="match status" value="1"/>
</dbReference>
<reference evidence="15" key="2">
    <citation type="submission" date="2010-04" db="EMBL/GenBank/DDBJ databases">
        <title>Genome sequence of Salinibacter ruber M8.</title>
        <authorList>
            <consortium name="Genoscope"/>
        </authorList>
    </citation>
    <scope>NUCLEOTIDE SEQUENCE [LARGE SCALE GENOMIC DNA]</scope>
    <source>
        <strain evidence="15">M8</strain>
    </source>
</reference>